<evidence type="ECO:0000313" key="1">
    <source>
        <dbReference type="EMBL" id="OBZ77301.1"/>
    </source>
</evidence>
<dbReference type="EMBL" id="LUGG01000002">
    <property type="protein sequence ID" value="OBZ77301.1"/>
    <property type="molecule type" value="Genomic_DNA"/>
</dbReference>
<dbReference type="STRING" id="5627.A0A1C7MKA0"/>
<dbReference type="AlphaFoldDB" id="A0A1C7MKA0"/>
<keyword evidence="2" id="KW-1185">Reference proteome</keyword>
<gene>
    <name evidence="1" type="ORF">A0H81_01780</name>
</gene>
<proteinExistence type="predicted"/>
<sequence>MEPYHTSVLTGIGWVLELMSDYPDHIHCELGVSHDVFIALFDILCEMDHEDSQGIIRFLKKSIQISDCFHTLRMLSVLLIIVTLMPPPLYMHDPFFAITKMFIYALTGWEGSASDACVYENALAEGLNIPPN</sequence>
<name>A0A1C7MKA0_GRIFR</name>
<comment type="caution">
    <text evidence="1">The sequence shown here is derived from an EMBL/GenBank/DDBJ whole genome shotgun (WGS) entry which is preliminary data.</text>
</comment>
<dbReference type="OrthoDB" id="2430314at2759"/>
<evidence type="ECO:0000313" key="2">
    <source>
        <dbReference type="Proteomes" id="UP000092993"/>
    </source>
</evidence>
<accession>A0A1C7MKA0</accession>
<dbReference type="Proteomes" id="UP000092993">
    <property type="component" value="Unassembled WGS sequence"/>
</dbReference>
<organism evidence="1 2">
    <name type="scientific">Grifola frondosa</name>
    <name type="common">Maitake</name>
    <name type="synonym">Polyporus frondosus</name>
    <dbReference type="NCBI Taxonomy" id="5627"/>
    <lineage>
        <taxon>Eukaryota</taxon>
        <taxon>Fungi</taxon>
        <taxon>Dikarya</taxon>
        <taxon>Basidiomycota</taxon>
        <taxon>Agaricomycotina</taxon>
        <taxon>Agaricomycetes</taxon>
        <taxon>Polyporales</taxon>
        <taxon>Grifolaceae</taxon>
        <taxon>Grifola</taxon>
    </lineage>
</organism>
<reference evidence="1 2" key="1">
    <citation type="submission" date="2016-03" db="EMBL/GenBank/DDBJ databases">
        <title>Whole genome sequencing of Grifola frondosa 9006-11.</title>
        <authorList>
            <person name="Min B."/>
            <person name="Park H."/>
            <person name="Kim J.-G."/>
            <person name="Cho H."/>
            <person name="Oh Y.-L."/>
            <person name="Kong W.-S."/>
            <person name="Choi I.-G."/>
        </authorList>
    </citation>
    <scope>NUCLEOTIDE SEQUENCE [LARGE SCALE GENOMIC DNA]</scope>
    <source>
        <strain evidence="1 2">9006-11</strain>
    </source>
</reference>
<protein>
    <submittedName>
        <fullName evidence="1">Uncharacterized protein</fullName>
    </submittedName>
</protein>